<dbReference type="Pfam" id="PF00566">
    <property type="entry name" value="RabGAP-TBC"/>
    <property type="match status" value="1"/>
</dbReference>
<dbReference type="InterPro" id="IPR035969">
    <property type="entry name" value="Rab-GAP_TBC_sf"/>
</dbReference>
<dbReference type="PROSITE" id="PS50086">
    <property type="entry name" value="TBC_RABGAP"/>
    <property type="match status" value="1"/>
</dbReference>
<dbReference type="WBParaSite" id="MhA1_Contig1299.frz3.gene8">
    <property type="protein sequence ID" value="MhA1_Contig1299.frz3.gene8"/>
    <property type="gene ID" value="MhA1_Contig1299.frz3.gene8"/>
</dbReference>
<dbReference type="Proteomes" id="UP000095281">
    <property type="component" value="Unplaced"/>
</dbReference>
<dbReference type="SUPFAM" id="SSF47923">
    <property type="entry name" value="Ypt/Rab-GAP domain of gyp1p"/>
    <property type="match status" value="2"/>
</dbReference>
<organism evidence="3 4">
    <name type="scientific">Meloidogyne hapla</name>
    <name type="common">Root-knot nematode worm</name>
    <dbReference type="NCBI Taxonomy" id="6305"/>
    <lineage>
        <taxon>Eukaryota</taxon>
        <taxon>Metazoa</taxon>
        <taxon>Ecdysozoa</taxon>
        <taxon>Nematoda</taxon>
        <taxon>Chromadorea</taxon>
        <taxon>Rhabditida</taxon>
        <taxon>Tylenchina</taxon>
        <taxon>Tylenchomorpha</taxon>
        <taxon>Tylenchoidea</taxon>
        <taxon>Meloidogynidae</taxon>
        <taxon>Meloidogyninae</taxon>
        <taxon>Meloidogyne</taxon>
    </lineage>
</organism>
<dbReference type="Gene3D" id="1.10.472.80">
    <property type="entry name" value="Ypt/Rab-GAP domain of gyp1p, domain 3"/>
    <property type="match status" value="1"/>
</dbReference>
<dbReference type="InterPro" id="IPR000195">
    <property type="entry name" value="Rab-GAP-TBC_dom"/>
</dbReference>
<evidence type="ECO:0000256" key="1">
    <source>
        <dbReference type="ARBA" id="ARBA00022468"/>
    </source>
</evidence>
<evidence type="ECO:0000313" key="3">
    <source>
        <dbReference type="Proteomes" id="UP000095281"/>
    </source>
</evidence>
<dbReference type="GO" id="GO:0005769">
    <property type="term" value="C:early endosome"/>
    <property type="evidence" value="ECO:0007669"/>
    <property type="project" value="TreeGrafter"/>
</dbReference>
<dbReference type="SMART" id="SM00164">
    <property type="entry name" value="TBC"/>
    <property type="match status" value="1"/>
</dbReference>
<protein>
    <submittedName>
        <fullName evidence="4">Rab-GAP TBC domain-containing protein</fullName>
    </submittedName>
</protein>
<feature type="domain" description="Rab-GAP TBC" evidence="2">
    <location>
        <begin position="88"/>
        <end position="256"/>
    </location>
</feature>
<proteinExistence type="predicted"/>
<evidence type="ECO:0000313" key="4">
    <source>
        <dbReference type="WBParaSite" id="MhA1_Contig1299.frz3.gene8"/>
    </source>
</evidence>
<dbReference type="PANTHER" id="PTHR22957:SF547">
    <property type="entry name" value="TBC1 DOMAIN FAMILY MEMBER 16"/>
    <property type="match status" value="1"/>
</dbReference>
<keyword evidence="1" id="KW-0343">GTPase activation</keyword>
<name>A0A1I8B2J2_MELHA</name>
<dbReference type="PANTHER" id="PTHR22957">
    <property type="entry name" value="TBC1 DOMAIN FAMILY MEMBER GTPASE-ACTIVATING PROTEIN"/>
    <property type="match status" value="1"/>
</dbReference>
<dbReference type="Gene3D" id="1.10.8.270">
    <property type="entry name" value="putative rabgap domain of human tbc1 domain family member 14 like domains"/>
    <property type="match status" value="1"/>
</dbReference>
<dbReference type="GO" id="GO:0005096">
    <property type="term" value="F:GTPase activator activity"/>
    <property type="evidence" value="ECO:0007669"/>
    <property type="project" value="UniProtKB-KW"/>
</dbReference>
<keyword evidence="3" id="KW-1185">Reference proteome</keyword>
<reference evidence="4" key="1">
    <citation type="submission" date="2016-11" db="UniProtKB">
        <authorList>
            <consortium name="WormBaseParasite"/>
        </authorList>
    </citation>
    <scope>IDENTIFICATION</scope>
</reference>
<accession>A0A1I8B2J2</accession>
<evidence type="ECO:0000259" key="2">
    <source>
        <dbReference type="PROSITE" id="PS50086"/>
    </source>
</evidence>
<dbReference type="AlphaFoldDB" id="A0A1I8B2J2"/>
<sequence length="369" mass="42846">MRSMRVFYSNPERTCGQLVIASYDSQYKIFHFHHDGLDKLAIIFERWNAVKARSAGNDSPSVAGPDRHLIICPVGADLAKTEMDPEDGLYERLDWDHWRSFVSNEGNVGDSFTVRKDVLRTDRRNSFFAGDGNANLETMKSILLTYAVRFPEINYIQGMSDLLAPLLFTLQDEPLAYWCFTELMKQTLFCQSDQRRSVMEIQLDYLRELIRLFVPEFLGGDAPSLMFVHRWILLFFKREFPQAEALHIWEACWSRYRSAHFHLFVACAIVSVFAPDVVSQRLPNDEILLYFSSLAMHMDANLILKKARGLLYKFHRMHRIPCILAGLQVLEEYETKQWNSHVPIQKEYFCTGTHGNELCPLKLEEQSSP</sequence>
<dbReference type="FunFam" id="1.10.472.80:FF:000020">
    <property type="entry name" value="TBC1 domain family, member 16"/>
    <property type="match status" value="1"/>
</dbReference>